<accession>A0A2U1KCP5</accession>
<name>A0A2U1KCP5_ARTAN</name>
<dbReference type="OrthoDB" id="10599411at2759"/>
<dbReference type="Gene3D" id="1.10.287.1060">
    <property type="entry name" value="ESAT-6-like"/>
    <property type="match status" value="1"/>
</dbReference>
<gene>
    <name evidence="1" type="ORF">CTI12_AA618080</name>
</gene>
<organism evidence="1 2">
    <name type="scientific">Artemisia annua</name>
    <name type="common">Sweet wormwood</name>
    <dbReference type="NCBI Taxonomy" id="35608"/>
    <lineage>
        <taxon>Eukaryota</taxon>
        <taxon>Viridiplantae</taxon>
        <taxon>Streptophyta</taxon>
        <taxon>Embryophyta</taxon>
        <taxon>Tracheophyta</taxon>
        <taxon>Spermatophyta</taxon>
        <taxon>Magnoliopsida</taxon>
        <taxon>eudicotyledons</taxon>
        <taxon>Gunneridae</taxon>
        <taxon>Pentapetalae</taxon>
        <taxon>asterids</taxon>
        <taxon>campanulids</taxon>
        <taxon>Asterales</taxon>
        <taxon>Asteraceae</taxon>
        <taxon>Asteroideae</taxon>
        <taxon>Anthemideae</taxon>
        <taxon>Artemisiinae</taxon>
        <taxon>Artemisia</taxon>
    </lineage>
</organism>
<dbReference type="Proteomes" id="UP000245207">
    <property type="component" value="Unassembled WGS sequence"/>
</dbReference>
<dbReference type="EMBL" id="PKPP01022316">
    <property type="protein sequence ID" value="PWA34539.1"/>
    <property type="molecule type" value="Genomic_DNA"/>
</dbReference>
<keyword evidence="2" id="KW-1185">Reference proteome</keyword>
<comment type="caution">
    <text evidence="1">The sequence shown here is derived from an EMBL/GenBank/DDBJ whole genome shotgun (WGS) entry which is preliminary data.</text>
</comment>
<proteinExistence type="predicted"/>
<dbReference type="STRING" id="35608.A0A2U1KCP5"/>
<sequence>MQKTRIDIATVLNNMDVSSEYALKLRHEIEEQCANDKLKISKMINGVNINRAANPQSKLSLTGRGFIVFERLVYLSKNPYTCDILTRIQSFVAGISEARVVLRNKRQAEVITNEETGGTRVFVRLLPLQSGLWIIRNMALGGLSGLIFLRHMPQARDISFTLD</sequence>
<evidence type="ECO:0000313" key="1">
    <source>
        <dbReference type="EMBL" id="PWA34539.1"/>
    </source>
</evidence>
<evidence type="ECO:0000313" key="2">
    <source>
        <dbReference type="Proteomes" id="UP000245207"/>
    </source>
</evidence>
<reference evidence="1 2" key="1">
    <citation type="journal article" date="2018" name="Mol. Plant">
        <title>The genome of Artemisia annua provides insight into the evolution of Asteraceae family and artemisinin biosynthesis.</title>
        <authorList>
            <person name="Shen Q."/>
            <person name="Zhang L."/>
            <person name="Liao Z."/>
            <person name="Wang S."/>
            <person name="Yan T."/>
            <person name="Shi P."/>
            <person name="Liu M."/>
            <person name="Fu X."/>
            <person name="Pan Q."/>
            <person name="Wang Y."/>
            <person name="Lv Z."/>
            <person name="Lu X."/>
            <person name="Zhang F."/>
            <person name="Jiang W."/>
            <person name="Ma Y."/>
            <person name="Chen M."/>
            <person name="Hao X."/>
            <person name="Li L."/>
            <person name="Tang Y."/>
            <person name="Lv G."/>
            <person name="Zhou Y."/>
            <person name="Sun X."/>
            <person name="Brodelius P.E."/>
            <person name="Rose J.K.C."/>
            <person name="Tang K."/>
        </authorList>
    </citation>
    <scope>NUCLEOTIDE SEQUENCE [LARGE SCALE GENOMIC DNA]</scope>
    <source>
        <strain evidence="2">cv. Huhao1</strain>
        <tissue evidence="1">Leaf</tissue>
    </source>
</reference>
<dbReference type="AlphaFoldDB" id="A0A2U1KCP5"/>
<protein>
    <submittedName>
        <fullName evidence="1">Conserved oligomeric Golgi complex, subunit 4</fullName>
    </submittedName>
</protein>